<name>A0AA39UUU6_9AGAR</name>
<keyword evidence="1" id="KW-0472">Membrane</keyword>
<accession>A0AA39UUU6</accession>
<reference evidence="2" key="1">
    <citation type="submission" date="2023-06" db="EMBL/GenBank/DDBJ databases">
        <authorList>
            <consortium name="Lawrence Berkeley National Laboratory"/>
            <person name="Ahrendt S."/>
            <person name="Sahu N."/>
            <person name="Indic B."/>
            <person name="Wong-Bajracharya J."/>
            <person name="Merenyi Z."/>
            <person name="Ke H.-M."/>
            <person name="Monk M."/>
            <person name="Kocsube S."/>
            <person name="Drula E."/>
            <person name="Lipzen A."/>
            <person name="Balint B."/>
            <person name="Henrissat B."/>
            <person name="Andreopoulos B."/>
            <person name="Martin F.M."/>
            <person name="Harder C.B."/>
            <person name="Rigling D."/>
            <person name="Ford K.L."/>
            <person name="Foster G.D."/>
            <person name="Pangilinan J."/>
            <person name="Papanicolaou A."/>
            <person name="Barry K."/>
            <person name="LaButti K."/>
            <person name="Viragh M."/>
            <person name="Koriabine M."/>
            <person name="Yan M."/>
            <person name="Riley R."/>
            <person name="Champramary S."/>
            <person name="Plett K.L."/>
            <person name="Tsai I.J."/>
            <person name="Slot J."/>
            <person name="Sipos G."/>
            <person name="Plett J."/>
            <person name="Nagy L.G."/>
            <person name="Grigoriev I.V."/>
        </authorList>
    </citation>
    <scope>NUCLEOTIDE SEQUENCE</scope>
    <source>
        <strain evidence="2">HWK02</strain>
    </source>
</reference>
<dbReference type="Proteomes" id="UP001175228">
    <property type="component" value="Unassembled WGS sequence"/>
</dbReference>
<sequence length="140" mass="14696">MSTLFATSLATFVLWGVLSQSLAGLLTFGIAYSILAGGWSSLWTGFISPIADDSNLATYLFGYLMLSRGVGNILCMPISSISETMSGPAVGSASTGFPMADSRFENMILYVGSCFAGAAIVALLGWGLDMNTVRSRRQGV</sequence>
<dbReference type="AlphaFoldDB" id="A0AA39UUU6"/>
<keyword evidence="3" id="KW-1185">Reference proteome</keyword>
<dbReference type="EMBL" id="JAUEPU010000003">
    <property type="protein sequence ID" value="KAK0504328.1"/>
    <property type="molecule type" value="Genomic_DNA"/>
</dbReference>
<gene>
    <name evidence="2" type="ORF">EDD18DRAFT_496038</name>
</gene>
<evidence type="ECO:0008006" key="4">
    <source>
        <dbReference type="Google" id="ProtNLM"/>
    </source>
</evidence>
<comment type="caution">
    <text evidence="2">The sequence shown here is derived from an EMBL/GenBank/DDBJ whole genome shotgun (WGS) entry which is preliminary data.</text>
</comment>
<evidence type="ECO:0000313" key="2">
    <source>
        <dbReference type="EMBL" id="KAK0504328.1"/>
    </source>
</evidence>
<evidence type="ECO:0000256" key="1">
    <source>
        <dbReference type="SAM" id="Phobius"/>
    </source>
</evidence>
<keyword evidence="1" id="KW-1133">Transmembrane helix</keyword>
<protein>
    <recommendedName>
        <fullName evidence="4">Major facilitator superfamily (MFS) profile domain-containing protein</fullName>
    </recommendedName>
</protein>
<proteinExistence type="predicted"/>
<keyword evidence="1" id="KW-0812">Transmembrane</keyword>
<feature type="transmembrane region" description="Helical" evidence="1">
    <location>
        <begin position="107"/>
        <end position="128"/>
    </location>
</feature>
<organism evidence="2 3">
    <name type="scientific">Armillaria luteobubalina</name>
    <dbReference type="NCBI Taxonomy" id="153913"/>
    <lineage>
        <taxon>Eukaryota</taxon>
        <taxon>Fungi</taxon>
        <taxon>Dikarya</taxon>
        <taxon>Basidiomycota</taxon>
        <taxon>Agaricomycotina</taxon>
        <taxon>Agaricomycetes</taxon>
        <taxon>Agaricomycetidae</taxon>
        <taxon>Agaricales</taxon>
        <taxon>Marasmiineae</taxon>
        <taxon>Physalacriaceae</taxon>
        <taxon>Armillaria</taxon>
    </lineage>
</organism>
<evidence type="ECO:0000313" key="3">
    <source>
        <dbReference type="Proteomes" id="UP001175228"/>
    </source>
</evidence>